<dbReference type="RefSeq" id="WP_317561034.1">
    <property type="nucleotide sequence ID" value="NZ_JAWLIP010000003.1"/>
</dbReference>
<proteinExistence type="predicted"/>
<protein>
    <submittedName>
        <fullName evidence="2">Helix-turn-helix domain-containing protein</fullName>
    </submittedName>
</protein>
<evidence type="ECO:0000256" key="1">
    <source>
        <dbReference type="SAM" id="MobiDB-lite"/>
    </source>
</evidence>
<evidence type="ECO:0000313" key="2">
    <source>
        <dbReference type="EMBL" id="MDV6226360.1"/>
    </source>
</evidence>
<feature type="region of interest" description="Disordered" evidence="1">
    <location>
        <begin position="101"/>
        <end position="187"/>
    </location>
</feature>
<comment type="caution">
    <text evidence="2">The sequence shown here is derived from an EMBL/GenBank/DDBJ whole genome shotgun (WGS) entry which is preliminary data.</text>
</comment>
<keyword evidence="3" id="KW-1185">Reference proteome</keyword>
<dbReference type="Pfam" id="PF13730">
    <property type="entry name" value="HTH_36"/>
    <property type="match status" value="1"/>
</dbReference>
<feature type="compositionally biased region" description="Basic and acidic residues" evidence="1">
    <location>
        <begin position="160"/>
        <end position="171"/>
    </location>
</feature>
<sequence>MSWKASAWAKEQRLGSPAAKAILLCLADYADAEKAACWPSQEQLSQDAEVSERTTREWLQRLEDWGLIARTRRTRRNGARAADMIVLKLDVSVLDGVERCRSGKGSDAAVTNGLPAESAGRTNRQPDADLPAVDDTPTGNQFRAYKEEPPIEPTSRTSQRAREGARERDDLENPEDGSQSEDPKSVERAFWRVVKDWPGFAGMPKKPAMRPWFALTADERADAERKRDRWFALLKSQGKRHVPAPSTYFSEKLWKGVVLPDESAPENLLAKPWGALWGLVRVKQFLTVAPKDAPPMTAAQRRMIDQGVIDADEVLRERQARYGWPVVNAMHERAANRQGVSVAPELQVFAELMEPVPVGSERWEEWKLFHERKGWPWLPNTGEQRVVYFPAGGPGGLREFETAIGANDAGTSEAAE</sequence>
<reference evidence="2 3" key="1">
    <citation type="submission" date="2023-10" db="EMBL/GenBank/DDBJ databases">
        <authorList>
            <person name="Venkata Ramana C."/>
            <person name="Sasikala C."/>
            <person name="Dhurka M."/>
        </authorList>
    </citation>
    <scope>NUCLEOTIDE SEQUENCE [LARGE SCALE GENOMIC DNA]</scope>
    <source>
        <strain evidence="2 3">KCTC 32151</strain>
    </source>
</reference>
<dbReference type="Proteomes" id="UP001185659">
    <property type="component" value="Unassembled WGS sequence"/>
</dbReference>
<organism evidence="2 3">
    <name type="scientific">Nitratireductor aquimarinus</name>
    <dbReference type="NCBI Taxonomy" id="889300"/>
    <lineage>
        <taxon>Bacteria</taxon>
        <taxon>Pseudomonadati</taxon>
        <taxon>Pseudomonadota</taxon>
        <taxon>Alphaproteobacteria</taxon>
        <taxon>Hyphomicrobiales</taxon>
        <taxon>Phyllobacteriaceae</taxon>
        <taxon>Nitratireductor</taxon>
    </lineage>
</organism>
<accession>A0ABU4AJD1</accession>
<dbReference type="InterPro" id="IPR036388">
    <property type="entry name" value="WH-like_DNA-bd_sf"/>
</dbReference>
<name>A0ABU4AJD1_9HYPH</name>
<dbReference type="InterPro" id="IPR036390">
    <property type="entry name" value="WH_DNA-bd_sf"/>
</dbReference>
<dbReference type="Gene3D" id="1.10.10.10">
    <property type="entry name" value="Winged helix-like DNA-binding domain superfamily/Winged helix DNA-binding domain"/>
    <property type="match status" value="1"/>
</dbReference>
<dbReference type="EMBL" id="JAWLIP010000003">
    <property type="protein sequence ID" value="MDV6226360.1"/>
    <property type="molecule type" value="Genomic_DNA"/>
</dbReference>
<dbReference type="SUPFAM" id="SSF46785">
    <property type="entry name" value="Winged helix' DNA-binding domain"/>
    <property type="match status" value="1"/>
</dbReference>
<evidence type="ECO:0000313" key="3">
    <source>
        <dbReference type="Proteomes" id="UP001185659"/>
    </source>
</evidence>
<gene>
    <name evidence="2" type="ORF">R2G56_08690</name>
</gene>